<dbReference type="EMBL" id="GBXM01078395">
    <property type="protein sequence ID" value="JAH30182.1"/>
    <property type="molecule type" value="Transcribed_RNA"/>
</dbReference>
<feature type="transmembrane region" description="Helical" evidence="1">
    <location>
        <begin position="12"/>
        <end position="35"/>
    </location>
</feature>
<organism evidence="2">
    <name type="scientific">Anguilla anguilla</name>
    <name type="common">European freshwater eel</name>
    <name type="synonym">Muraena anguilla</name>
    <dbReference type="NCBI Taxonomy" id="7936"/>
    <lineage>
        <taxon>Eukaryota</taxon>
        <taxon>Metazoa</taxon>
        <taxon>Chordata</taxon>
        <taxon>Craniata</taxon>
        <taxon>Vertebrata</taxon>
        <taxon>Euteleostomi</taxon>
        <taxon>Actinopterygii</taxon>
        <taxon>Neopterygii</taxon>
        <taxon>Teleostei</taxon>
        <taxon>Anguilliformes</taxon>
        <taxon>Anguillidae</taxon>
        <taxon>Anguilla</taxon>
    </lineage>
</organism>
<proteinExistence type="predicted"/>
<accession>A0A0E9SP11</accession>
<evidence type="ECO:0000256" key="1">
    <source>
        <dbReference type="SAM" id="Phobius"/>
    </source>
</evidence>
<keyword evidence="1" id="KW-0472">Membrane</keyword>
<evidence type="ECO:0000313" key="2">
    <source>
        <dbReference type="EMBL" id="JAH42400.1"/>
    </source>
</evidence>
<name>A0A0E9SP11_ANGAN</name>
<reference evidence="2" key="2">
    <citation type="journal article" date="2015" name="Fish Shellfish Immunol.">
        <title>Early steps in the European eel (Anguilla anguilla)-Vibrio vulnificus interaction in the gills: Role of the RtxA13 toxin.</title>
        <authorList>
            <person name="Callol A."/>
            <person name="Pajuelo D."/>
            <person name="Ebbesson L."/>
            <person name="Teles M."/>
            <person name="MacKenzie S."/>
            <person name="Amaro C."/>
        </authorList>
    </citation>
    <scope>NUCLEOTIDE SEQUENCE</scope>
</reference>
<reference evidence="2" key="1">
    <citation type="submission" date="2014-11" db="EMBL/GenBank/DDBJ databases">
        <authorList>
            <person name="Amaro Gonzalez C."/>
        </authorList>
    </citation>
    <scope>NUCLEOTIDE SEQUENCE</scope>
</reference>
<keyword evidence="1" id="KW-1133">Transmembrane helix</keyword>
<keyword evidence="1" id="KW-0812">Transmembrane</keyword>
<sequence length="38" mass="4225">MFGAIVIHHRGLLWSTGSFAVAESLLVQLLLVSLYPWV</sequence>
<dbReference type="AlphaFoldDB" id="A0A0E9SP11"/>
<protein>
    <submittedName>
        <fullName evidence="2">Uncharacterized protein</fullName>
    </submittedName>
</protein>
<dbReference type="EMBL" id="GBXM01066177">
    <property type="protein sequence ID" value="JAH42400.1"/>
    <property type="molecule type" value="Transcribed_RNA"/>
</dbReference>